<dbReference type="SUPFAM" id="SSF82199">
    <property type="entry name" value="SET domain"/>
    <property type="match status" value="1"/>
</dbReference>
<evidence type="ECO:0000256" key="3">
    <source>
        <dbReference type="ARBA" id="ARBA00022454"/>
    </source>
</evidence>
<reference evidence="10 11" key="1">
    <citation type="submission" date="2021-09" db="EMBL/GenBank/DDBJ databases">
        <title>Genomic insights and catalytic innovation underlie evolution of tropane alkaloids biosynthesis.</title>
        <authorList>
            <person name="Wang Y.-J."/>
            <person name="Tian T."/>
            <person name="Huang J.-P."/>
            <person name="Huang S.-X."/>
        </authorList>
    </citation>
    <scope>NUCLEOTIDE SEQUENCE [LARGE SCALE GENOMIC DNA]</scope>
    <source>
        <strain evidence="10">KIB-2018</strain>
        <tissue evidence="10">Leaf</tissue>
    </source>
</reference>
<dbReference type="GO" id="GO:0008168">
    <property type="term" value="F:methyltransferase activity"/>
    <property type="evidence" value="ECO:0007669"/>
    <property type="project" value="UniProtKB-KW"/>
</dbReference>
<keyword evidence="4" id="KW-0489">Methyltransferase</keyword>
<evidence type="ECO:0000256" key="2">
    <source>
        <dbReference type="ARBA" id="ARBA00004286"/>
    </source>
</evidence>
<evidence type="ECO:0000256" key="6">
    <source>
        <dbReference type="ARBA" id="ARBA00022691"/>
    </source>
</evidence>
<proteinExistence type="predicted"/>
<evidence type="ECO:0000313" key="10">
    <source>
        <dbReference type="EMBL" id="KAJ8762876.1"/>
    </source>
</evidence>
<evidence type="ECO:0000256" key="4">
    <source>
        <dbReference type="ARBA" id="ARBA00022603"/>
    </source>
</evidence>
<comment type="subcellular location">
    <subcellularLocation>
        <location evidence="2">Chromosome</location>
    </subcellularLocation>
    <subcellularLocation>
        <location evidence="1">Nucleus</location>
    </subcellularLocation>
</comment>
<accession>A0AAV8T7X2</accession>
<feature type="domain" description="Post-SET" evidence="9">
    <location>
        <begin position="99"/>
        <end position="115"/>
    </location>
</feature>
<dbReference type="InterPro" id="IPR050777">
    <property type="entry name" value="SET2_Histone-Lys_MeTrsfase"/>
</dbReference>
<dbReference type="InterPro" id="IPR001214">
    <property type="entry name" value="SET_dom"/>
</dbReference>
<keyword evidence="5" id="KW-0808">Transferase</keyword>
<name>A0AAV8T7X2_9ROSI</name>
<evidence type="ECO:0000259" key="8">
    <source>
        <dbReference type="PROSITE" id="PS50280"/>
    </source>
</evidence>
<keyword evidence="6" id="KW-0949">S-adenosyl-L-methionine</keyword>
<dbReference type="Proteomes" id="UP001159364">
    <property type="component" value="Linkage Group LG06"/>
</dbReference>
<dbReference type="EMBL" id="JAIWQS010000006">
    <property type="protein sequence ID" value="KAJ8762876.1"/>
    <property type="molecule type" value="Genomic_DNA"/>
</dbReference>
<dbReference type="PANTHER" id="PTHR22884">
    <property type="entry name" value="SET DOMAIN PROTEINS"/>
    <property type="match status" value="1"/>
</dbReference>
<dbReference type="PROSITE" id="PS50280">
    <property type="entry name" value="SET"/>
    <property type="match status" value="1"/>
</dbReference>
<dbReference type="InterPro" id="IPR046341">
    <property type="entry name" value="SET_dom_sf"/>
</dbReference>
<organism evidence="10 11">
    <name type="scientific">Erythroxylum novogranatense</name>
    <dbReference type="NCBI Taxonomy" id="1862640"/>
    <lineage>
        <taxon>Eukaryota</taxon>
        <taxon>Viridiplantae</taxon>
        <taxon>Streptophyta</taxon>
        <taxon>Embryophyta</taxon>
        <taxon>Tracheophyta</taxon>
        <taxon>Spermatophyta</taxon>
        <taxon>Magnoliopsida</taxon>
        <taxon>eudicotyledons</taxon>
        <taxon>Gunneridae</taxon>
        <taxon>Pentapetalae</taxon>
        <taxon>rosids</taxon>
        <taxon>fabids</taxon>
        <taxon>Malpighiales</taxon>
        <taxon>Erythroxylaceae</taxon>
        <taxon>Erythroxylum</taxon>
    </lineage>
</organism>
<sequence length="227" mass="25919">MESNIYVLDIHTYEARLKEYAYENHRHFYFMTLDGSEVIDACGKGNLGRFINHSCDPNSRTEKWVVNGEICIGLFALKDMKKGEEVTFDYNYVRVFGAAAKRCYCGSPQCRGYIGGDPTNTEAVEQVDSDEEFLEPVMLEDGEPEASQEKTISRISLFKNSHVQVSESVFQNREVPDKFQRISEQIEVATEMKDSVNTFSSQLVELPDDGEDIKGKTRSYIQTHLHE</sequence>
<evidence type="ECO:0000256" key="7">
    <source>
        <dbReference type="ARBA" id="ARBA00023242"/>
    </source>
</evidence>
<dbReference type="GO" id="GO:0005634">
    <property type="term" value="C:nucleus"/>
    <property type="evidence" value="ECO:0007669"/>
    <property type="project" value="UniProtKB-SubCell"/>
</dbReference>
<dbReference type="AlphaFoldDB" id="A0AAV8T7X2"/>
<dbReference type="InterPro" id="IPR003616">
    <property type="entry name" value="Post-SET_dom"/>
</dbReference>
<feature type="domain" description="SET" evidence="8">
    <location>
        <begin position="1"/>
        <end position="91"/>
    </location>
</feature>
<evidence type="ECO:0000313" key="11">
    <source>
        <dbReference type="Proteomes" id="UP001159364"/>
    </source>
</evidence>
<dbReference type="Pfam" id="PF00856">
    <property type="entry name" value="SET"/>
    <property type="match status" value="1"/>
</dbReference>
<keyword evidence="3" id="KW-0158">Chromosome</keyword>
<comment type="caution">
    <text evidence="10">The sequence shown here is derived from an EMBL/GenBank/DDBJ whole genome shotgun (WGS) entry which is preliminary data.</text>
</comment>
<evidence type="ECO:0000256" key="1">
    <source>
        <dbReference type="ARBA" id="ARBA00004123"/>
    </source>
</evidence>
<gene>
    <name evidence="10" type="ORF">K2173_023005</name>
</gene>
<evidence type="ECO:0000256" key="5">
    <source>
        <dbReference type="ARBA" id="ARBA00022679"/>
    </source>
</evidence>
<protein>
    <submittedName>
        <fullName evidence="10">Uncharacterized protein</fullName>
    </submittedName>
</protein>
<dbReference type="GO" id="GO:0005694">
    <property type="term" value="C:chromosome"/>
    <property type="evidence" value="ECO:0007669"/>
    <property type="project" value="UniProtKB-SubCell"/>
</dbReference>
<dbReference type="Gene3D" id="2.170.270.10">
    <property type="entry name" value="SET domain"/>
    <property type="match status" value="1"/>
</dbReference>
<dbReference type="SMART" id="SM00317">
    <property type="entry name" value="SET"/>
    <property type="match status" value="1"/>
</dbReference>
<dbReference type="GO" id="GO:0032259">
    <property type="term" value="P:methylation"/>
    <property type="evidence" value="ECO:0007669"/>
    <property type="project" value="UniProtKB-KW"/>
</dbReference>
<dbReference type="PROSITE" id="PS50868">
    <property type="entry name" value="POST_SET"/>
    <property type="match status" value="1"/>
</dbReference>
<keyword evidence="7" id="KW-0539">Nucleus</keyword>
<keyword evidence="11" id="KW-1185">Reference proteome</keyword>
<dbReference type="SMART" id="SM00508">
    <property type="entry name" value="PostSET"/>
    <property type="match status" value="1"/>
</dbReference>
<evidence type="ECO:0000259" key="9">
    <source>
        <dbReference type="PROSITE" id="PS50868"/>
    </source>
</evidence>